<organism evidence="5 6">
    <name type="scientific">Lacihabitans lacunae</name>
    <dbReference type="NCBI Taxonomy" id="1028214"/>
    <lineage>
        <taxon>Bacteria</taxon>
        <taxon>Pseudomonadati</taxon>
        <taxon>Bacteroidota</taxon>
        <taxon>Cytophagia</taxon>
        <taxon>Cytophagales</taxon>
        <taxon>Leadbetterellaceae</taxon>
        <taxon>Lacihabitans</taxon>
    </lineage>
</organism>
<evidence type="ECO:0000259" key="4">
    <source>
        <dbReference type="Pfam" id="PF20009"/>
    </source>
</evidence>
<keyword evidence="6" id="KW-1185">Reference proteome</keyword>
<comment type="caution">
    <text evidence="5">The sequence shown here is derived from an EMBL/GenBank/DDBJ whole genome shotgun (WGS) entry which is preliminary data.</text>
</comment>
<feature type="signal peptide" evidence="2">
    <location>
        <begin position="1"/>
        <end position="21"/>
    </location>
</feature>
<feature type="chain" id="PRO_5046123767" evidence="2">
    <location>
        <begin position="22"/>
        <end position="539"/>
    </location>
</feature>
<keyword evidence="5" id="KW-0378">Hydrolase</keyword>
<evidence type="ECO:0000256" key="2">
    <source>
        <dbReference type="SAM" id="SignalP"/>
    </source>
</evidence>
<evidence type="ECO:0000313" key="5">
    <source>
        <dbReference type="EMBL" id="MFC3811922.1"/>
    </source>
</evidence>
<dbReference type="InterPro" id="IPR008754">
    <property type="entry name" value="Peptidase_M43"/>
</dbReference>
<name>A0ABV7YYI7_9BACT</name>
<keyword evidence="2" id="KW-0732">Signal</keyword>
<feature type="domain" description="GEVED" evidence="4">
    <location>
        <begin position="393"/>
        <end position="470"/>
    </location>
</feature>
<evidence type="ECO:0000256" key="1">
    <source>
        <dbReference type="SAM" id="Coils"/>
    </source>
</evidence>
<accession>A0ABV7YYI7</accession>
<dbReference type="InterPro" id="IPR045474">
    <property type="entry name" value="GEVED"/>
</dbReference>
<dbReference type="Pfam" id="PF05572">
    <property type="entry name" value="Peptidase_M43"/>
    <property type="match status" value="1"/>
</dbReference>
<keyword evidence="5" id="KW-0645">Protease</keyword>
<evidence type="ECO:0000259" key="3">
    <source>
        <dbReference type="Pfam" id="PF05572"/>
    </source>
</evidence>
<dbReference type="GO" id="GO:0008237">
    <property type="term" value="F:metallopeptidase activity"/>
    <property type="evidence" value="ECO:0007669"/>
    <property type="project" value="UniProtKB-KW"/>
</dbReference>
<dbReference type="InterPro" id="IPR055015">
    <property type="entry name" value="GCX_COOH"/>
</dbReference>
<dbReference type="Proteomes" id="UP001595616">
    <property type="component" value="Unassembled WGS sequence"/>
</dbReference>
<dbReference type="NCBIfam" id="NF045639">
    <property type="entry name" value="GCX_COOH"/>
    <property type="match status" value="1"/>
</dbReference>
<reference evidence="6" key="1">
    <citation type="journal article" date="2019" name="Int. J. Syst. Evol. Microbiol.">
        <title>The Global Catalogue of Microorganisms (GCM) 10K type strain sequencing project: providing services to taxonomists for standard genome sequencing and annotation.</title>
        <authorList>
            <consortium name="The Broad Institute Genomics Platform"/>
            <consortium name="The Broad Institute Genome Sequencing Center for Infectious Disease"/>
            <person name="Wu L."/>
            <person name="Ma J."/>
        </authorList>
    </citation>
    <scope>NUCLEOTIDE SEQUENCE [LARGE SCALE GENOMIC DNA]</scope>
    <source>
        <strain evidence="6">CECT 7956</strain>
    </source>
</reference>
<sequence length="539" mass="58749">MKCFIYSLIVILCFNRFYISAQQPIQCGTDQALLNNPQLQQRLKEIEKDYQKKKLTSNVIPDMNTVYTIPVVFHVYHLGEAVGTGSNVSDAAIQIALSELNGVFRAQNTYSGVSPDVKIQFVLASRTPNCQPTNGIVRIDGRVISGYEINGISYTDNSIINQIRTLSTWTNSSYINVRIVHKIIGAGAFANYLGDLFMPKSIVQSGYQDVWAHEMGHSMNLYHTFEGDAGGTQCPVNNNPDTDGDRISDTDPHKVNICCDENVINDCTLNPIGEVFKNIMSYSSPQKFTIKQVERMRYALVNYRPGLINSLGKVPPSGSLPALACIPTSGNGLSIYYGISSFNLGAISYTSSSSSNVGINYQDLTCLTLTEFQIGSSNSFSLTGTYGNSMWGSIFIDYNNDGDFDDSNEHVYNSNGAYTTFSGVIITPIIPLTNTLLRMRVVLDGGYNPTACNLPGNSGYGSGSIVDFSVIVKSPCPINLDINTNSIVAGEHKSSNEIKINQNVPTGVILNAKNRVILEQGFQAGSNKVFEAKIGGCQN</sequence>
<protein>
    <submittedName>
        <fullName evidence="5">M43 family zinc metalloprotease</fullName>
    </submittedName>
</protein>
<keyword evidence="5" id="KW-0482">Metalloprotease</keyword>
<dbReference type="InterPro" id="IPR024079">
    <property type="entry name" value="MetalloPept_cat_dom_sf"/>
</dbReference>
<dbReference type="Gene3D" id="3.40.390.10">
    <property type="entry name" value="Collagenase (Catalytic Domain)"/>
    <property type="match status" value="1"/>
</dbReference>
<dbReference type="EMBL" id="JBHRYQ010000001">
    <property type="protein sequence ID" value="MFC3811922.1"/>
    <property type="molecule type" value="Genomic_DNA"/>
</dbReference>
<feature type="domain" description="Peptidase M43 pregnancy-associated plasma-A" evidence="3">
    <location>
        <begin position="202"/>
        <end position="300"/>
    </location>
</feature>
<feature type="coiled-coil region" evidence="1">
    <location>
        <begin position="29"/>
        <end position="56"/>
    </location>
</feature>
<dbReference type="SUPFAM" id="SSF55486">
    <property type="entry name" value="Metalloproteases ('zincins'), catalytic domain"/>
    <property type="match status" value="2"/>
</dbReference>
<keyword evidence="1" id="KW-0175">Coiled coil</keyword>
<evidence type="ECO:0000313" key="6">
    <source>
        <dbReference type="Proteomes" id="UP001595616"/>
    </source>
</evidence>
<gene>
    <name evidence="5" type="ORF">ACFOOI_14760</name>
</gene>
<proteinExistence type="predicted"/>
<dbReference type="Pfam" id="PF20009">
    <property type="entry name" value="GEVED"/>
    <property type="match status" value="1"/>
</dbReference>
<dbReference type="RefSeq" id="WP_379838774.1">
    <property type="nucleotide sequence ID" value="NZ_JBHRYQ010000001.1"/>
</dbReference>